<keyword evidence="2" id="KW-0813">Transport</keyword>
<proteinExistence type="predicted"/>
<accession>A0A447QUE1</accession>
<dbReference type="GO" id="GO:0016020">
    <property type="term" value="C:membrane"/>
    <property type="evidence" value="ECO:0007669"/>
    <property type="project" value="UniProtKB-SubCell"/>
</dbReference>
<dbReference type="Gene3D" id="1.20.1250.20">
    <property type="entry name" value="MFS general substrate transporter like domains"/>
    <property type="match status" value="1"/>
</dbReference>
<feature type="transmembrane region" description="Helical" evidence="6">
    <location>
        <begin position="62"/>
        <end position="82"/>
    </location>
</feature>
<reference evidence="7 8" key="1">
    <citation type="submission" date="2018-12" db="EMBL/GenBank/DDBJ databases">
        <authorList>
            <consortium name="Pathogen Informatics"/>
        </authorList>
    </citation>
    <scope>NUCLEOTIDE SEQUENCE [LARGE SCALE GENOMIC DNA]</scope>
    <source>
        <strain evidence="7 8">NCTC9419</strain>
    </source>
</reference>
<keyword evidence="4 6" id="KW-1133">Transmembrane helix</keyword>
<sequence length="121" mass="13732">MRSRLFPVGGLLLYRFLPGKVPHQNPRHVYYCAALSNAIGSPISGFILNIDQGWLGLESWQLLFIIEGVPPIIIGLLIPFIIKNSPKEVGYLDVEEKAWLMNNNQRTKSDQKLPWAIFLTD</sequence>
<evidence type="ECO:0000256" key="6">
    <source>
        <dbReference type="SAM" id="Phobius"/>
    </source>
</evidence>
<evidence type="ECO:0000313" key="7">
    <source>
        <dbReference type="EMBL" id="VEA73593.1"/>
    </source>
</evidence>
<gene>
    <name evidence="7" type="primary">rhmT_5</name>
    <name evidence="7" type="ORF">NCTC9419_05228</name>
</gene>
<evidence type="ECO:0000256" key="2">
    <source>
        <dbReference type="ARBA" id="ARBA00022448"/>
    </source>
</evidence>
<dbReference type="EMBL" id="LR134155">
    <property type="protein sequence ID" value="VEA73593.1"/>
    <property type="molecule type" value="Genomic_DNA"/>
</dbReference>
<evidence type="ECO:0000256" key="1">
    <source>
        <dbReference type="ARBA" id="ARBA00004141"/>
    </source>
</evidence>
<comment type="subcellular location">
    <subcellularLocation>
        <location evidence="1">Membrane</location>
        <topology evidence="1">Multi-pass membrane protein</topology>
    </subcellularLocation>
</comment>
<name>A0A447QUE1_SERRU</name>
<evidence type="ECO:0000313" key="8">
    <source>
        <dbReference type="Proteomes" id="UP000271603"/>
    </source>
</evidence>
<evidence type="ECO:0000256" key="4">
    <source>
        <dbReference type="ARBA" id="ARBA00022989"/>
    </source>
</evidence>
<dbReference type="PANTHER" id="PTHR43791:SF36">
    <property type="entry name" value="TRANSPORTER, PUTATIVE (AFU_ORTHOLOGUE AFUA_6G08340)-RELATED"/>
    <property type="match status" value="1"/>
</dbReference>
<keyword evidence="3 6" id="KW-0812">Transmembrane</keyword>
<dbReference type="GO" id="GO:0022857">
    <property type="term" value="F:transmembrane transporter activity"/>
    <property type="evidence" value="ECO:0007669"/>
    <property type="project" value="TreeGrafter"/>
</dbReference>
<evidence type="ECO:0000256" key="3">
    <source>
        <dbReference type="ARBA" id="ARBA00022692"/>
    </source>
</evidence>
<feature type="transmembrane region" description="Helical" evidence="6">
    <location>
        <begin position="28"/>
        <end position="50"/>
    </location>
</feature>
<dbReference type="InterPro" id="IPR036259">
    <property type="entry name" value="MFS_trans_sf"/>
</dbReference>
<keyword evidence="5 6" id="KW-0472">Membrane</keyword>
<protein>
    <submittedName>
        <fullName evidence="7">Inner membrane transport protein RhmT</fullName>
    </submittedName>
</protein>
<dbReference type="Proteomes" id="UP000271603">
    <property type="component" value="Chromosome"/>
</dbReference>
<dbReference type="SUPFAM" id="SSF103473">
    <property type="entry name" value="MFS general substrate transporter"/>
    <property type="match status" value="1"/>
</dbReference>
<evidence type="ECO:0000256" key="5">
    <source>
        <dbReference type="ARBA" id="ARBA00023136"/>
    </source>
</evidence>
<dbReference type="AlphaFoldDB" id="A0A447QUE1"/>
<organism evidence="7 8">
    <name type="scientific">Serratia rubidaea</name>
    <name type="common">Serratia marinorubra</name>
    <dbReference type="NCBI Taxonomy" id="61652"/>
    <lineage>
        <taxon>Bacteria</taxon>
        <taxon>Pseudomonadati</taxon>
        <taxon>Pseudomonadota</taxon>
        <taxon>Gammaproteobacteria</taxon>
        <taxon>Enterobacterales</taxon>
        <taxon>Yersiniaceae</taxon>
        <taxon>Serratia</taxon>
    </lineage>
</organism>
<dbReference type="PANTHER" id="PTHR43791">
    <property type="entry name" value="PERMEASE-RELATED"/>
    <property type="match status" value="1"/>
</dbReference>